<organism evidence="1 2">
    <name type="scientific">Clunio marinus</name>
    <dbReference type="NCBI Taxonomy" id="568069"/>
    <lineage>
        <taxon>Eukaryota</taxon>
        <taxon>Metazoa</taxon>
        <taxon>Ecdysozoa</taxon>
        <taxon>Arthropoda</taxon>
        <taxon>Hexapoda</taxon>
        <taxon>Insecta</taxon>
        <taxon>Pterygota</taxon>
        <taxon>Neoptera</taxon>
        <taxon>Endopterygota</taxon>
        <taxon>Diptera</taxon>
        <taxon>Nematocera</taxon>
        <taxon>Chironomoidea</taxon>
        <taxon>Chironomidae</taxon>
        <taxon>Clunio</taxon>
    </lineage>
</organism>
<reference evidence="1 2" key="1">
    <citation type="submission" date="2015-04" db="EMBL/GenBank/DDBJ databases">
        <authorList>
            <person name="Syromyatnikov M.Y."/>
            <person name="Popov V.N."/>
        </authorList>
    </citation>
    <scope>NUCLEOTIDE SEQUENCE [LARGE SCALE GENOMIC DNA]</scope>
</reference>
<dbReference type="EMBL" id="CVRI01000051">
    <property type="protein sequence ID" value="CRK99523.1"/>
    <property type="molecule type" value="Genomic_DNA"/>
</dbReference>
<proteinExistence type="predicted"/>
<name>A0A1J1IH26_9DIPT</name>
<sequence>MKSTRTTVLIKINSFIMNTEAVVIKFVCNKTEALKRDDGKELKFNGGKILFFTYLAMPNMLA</sequence>
<gene>
    <name evidence="1" type="ORF">CLUMA_CG012842</name>
</gene>
<evidence type="ECO:0000313" key="1">
    <source>
        <dbReference type="EMBL" id="CRK99523.1"/>
    </source>
</evidence>
<dbReference type="AlphaFoldDB" id="A0A1J1IH26"/>
<dbReference type="Proteomes" id="UP000183832">
    <property type="component" value="Unassembled WGS sequence"/>
</dbReference>
<evidence type="ECO:0000313" key="2">
    <source>
        <dbReference type="Proteomes" id="UP000183832"/>
    </source>
</evidence>
<protein>
    <submittedName>
        <fullName evidence="1">CLUMA_CG012842, isoform A</fullName>
    </submittedName>
</protein>
<accession>A0A1J1IH26</accession>
<keyword evidence="2" id="KW-1185">Reference proteome</keyword>